<reference evidence="5 6" key="1">
    <citation type="submission" date="2021-01" db="EMBL/GenBank/DDBJ databases">
        <title>Genomic Encyclopedia of Type Strains, Phase IV (KMG-IV): sequencing the most valuable type-strain genomes for metagenomic binning, comparative biology and taxonomic classification.</title>
        <authorList>
            <person name="Goeker M."/>
        </authorList>
    </citation>
    <scope>NUCLEOTIDE SEQUENCE [LARGE SCALE GENOMIC DNA]</scope>
    <source>
        <strain evidence="5 6">DSM 25540</strain>
    </source>
</reference>
<dbReference type="InterPro" id="IPR005000">
    <property type="entry name" value="Aldolase/citrate-lyase_domain"/>
</dbReference>
<comment type="cofactor">
    <cofactor evidence="1">
        <name>Mg(2+)</name>
        <dbReference type="ChEBI" id="CHEBI:18420"/>
    </cofactor>
</comment>
<dbReference type="Pfam" id="PF03328">
    <property type="entry name" value="HpcH_HpaI"/>
    <property type="match status" value="1"/>
</dbReference>
<dbReference type="PANTHER" id="PTHR32308:SF0">
    <property type="entry name" value="HPCH_HPAI ALDOLASE_CITRATE LYASE DOMAIN-CONTAINING PROTEIN"/>
    <property type="match status" value="1"/>
</dbReference>
<keyword evidence="6" id="KW-1185">Reference proteome</keyword>
<proteinExistence type="predicted"/>
<dbReference type="PIRSF" id="PIRSF015582">
    <property type="entry name" value="Cit_lyase_B"/>
    <property type="match status" value="1"/>
</dbReference>
<sequence length="281" mass="31657">MIRPLSWLFAPASSEKLIAKGIESDADAVIFDLEDAVAKERKADARAMLIHALHQQSPRQLFIRINDLETEYWQDDLRAVEELVSYSLMVPKVTSVIDIQKIEARTSRCNEIVPIIESAEGMWNVMEIAKASPTIRQLAFGAEDYCLDLSIQKTEDGTSLLHARSQVVLASRAAGLESPIDSVYTDFKDSGGFKKESTYHKALGFRGKLLIHPNQIEHLHSIYSITNEEYTTAKTIKEAFEDAQQQGIASIQVSGKMVDYPVYDQAMKMIEQYETKKAKRL</sequence>
<dbReference type="InterPro" id="IPR040442">
    <property type="entry name" value="Pyrv_kinase-like_dom_sf"/>
</dbReference>
<dbReference type="RefSeq" id="WP_204697670.1">
    <property type="nucleotide sequence ID" value="NZ_JAFBEC010000006.1"/>
</dbReference>
<dbReference type="Proteomes" id="UP000741863">
    <property type="component" value="Unassembled WGS sequence"/>
</dbReference>
<name>A0ABS2PCH5_9BACL</name>
<comment type="caution">
    <text evidence="5">The sequence shown here is derived from an EMBL/GenBank/DDBJ whole genome shotgun (WGS) entry which is preliminary data.</text>
</comment>
<feature type="domain" description="HpcH/HpaI aldolase/citrate lyase" evidence="4">
    <location>
        <begin position="6"/>
        <end position="213"/>
    </location>
</feature>
<dbReference type="GO" id="GO:0008816">
    <property type="term" value="F:citryl-CoA lyase activity"/>
    <property type="evidence" value="ECO:0007669"/>
    <property type="project" value="UniProtKB-EC"/>
</dbReference>
<protein>
    <submittedName>
        <fullName evidence="5">Citrate lyase subunit beta/citryl-CoA lyase</fullName>
        <ecNumber evidence="5">4.1.3.34</ecNumber>
    </submittedName>
</protein>
<evidence type="ECO:0000313" key="5">
    <source>
        <dbReference type="EMBL" id="MBM7633120.1"/>
    </source>
</evidence>
<accession>A0ABS2PCH5</accession>
<organism evidence="5 6">
    <name type="scientific">Geomicrobium sediminis</name>
    <dbReference type="NCBI Taxonomy" id="1347788"/>
    <lineage>
        <taxon>Bacteria</taxon>
        <taxon>Bacillati</taxon>
        <taxon>Bacillota</taxon>
        <taxon>Bacilli</taxon>
        <taxon>Bacillales</taxon>
        <taxon>Geomicrobium</taxon>
    </lineage>
</organism>
<evidence type="ECO:0000313" key="6">
    <source>
        <dbReference type="Proteomes" id="UP000741863"/>
    </source>
</evidence>
<dbReference type="EC" id="4.1.3.34" evidence="5"/>
<dbReference type="InterPro" id="IPR015813">
    <property type="entry name" value="Pyrv/PenolPyrv_kinase-like_dom"/>
</dbReference>
<dbReference type="PANTHER" id="PTHR32308">
    <property type="entry name" value="LYASE BETA SUBUNIT, PUTATIVE (AFU_ORTHOLOGUE AFUA_4G13030)-RELATED"/>
    <property type="match status" value="1"/>
</dbReference>
<keyword evidence="5" id="KW-0456">Lyase</keyword>
<evidence type="ECO:0000256" key="2">
    <source>
        <dbReference type="ARBA" id="ARBA00022723"/>
    </source>
</evidence>
<dbReference type="SUPFAM" id="SSF51621">
    <property type="entry name" value="Phosphoenolpyruvate/pyruvate domain"/>
    <property type="match status" value="1"/>
</dbReference>
<keyword evidence="2" id="KW-0479">Metal-binding</keyword>
<evidence type="ECO:0000256" key="1">
    <source>
        <dbReference type="ARBA" id="ARBA00001946"/>
    </source>
</evidence>
<dbReference type="EMBL" id="JAFBEC010000006">
    <property type="protein sequence ID" value="MBM7633120.1"/>
    <property type="molecule type" value="Genomic_DNA"/>
</dbReference>
<keyword evidence="3" id="KW-0460">Magnesium</keyword>
<evidence type="ECO:0000256" key="3">
    <source>
        <dbReference type="ARBA" id="ARBA00022842"/>
    </source>
</evidence>
<dbReference type="InterPro" id="IPR011206">
    <property type="entry name" value="Citrate_lyase_beta/mcl1/mcl2"/>
</dbReference>
<dbReference type="Gene3D" id="3.20.20.60">
    <property type="entry name" value="Phosphoenolpyruvate-binding domains"/>
    <property type="match status" value="1"/>
</dbReference>
<evidence type="ECO:0000259" key="4">
    <source>
        <dbReference type="Pfam" id="PF03328"/>
    </source>
</evidence>
<gene>
    <name evidence="5" type="ORF">JOD17_002214</name>
</gene>